<organism evidence="6 7">
    <name type="scientific">Camelina sativa</name>
    <name type="common">False flax</name>
    <name type="synonym">Myagrum sativum</name>
    <dbReference type="NCBI Taxonomy" id="90675"/>
    <lineage>
        <taxon>Eukaryota</taxon>
        <taxon>Viridiplantae</taxon>
        <taxon>Streptophyta</taxon>
        <taxon>Embryophyta</taxon>
        <taxon>Tracheophyta</taxon>
        <taxon>Spermatophyta</taxon>
        <taxon>Magnoliopsida</taxon>
        <taxon>eudicotyledons</taxon>
        <taxon>Gunneridae</taxon>
        <taxon>Pentapetalae</taxon>
        <taxon>rosids</taxon>
        <taxon>malvids</taxon>
        <taxon>Brassicales</taxon>
        <taxon>Brassicaceae</taxon>
        <taxon>Camelineae</taxon>
        <taxon>Camelina</taxon>
    </lineage>
</organism>
<protein>
    <submittedName>
        <fullName evidence="7">Gibberellic acid methyltransferase 1-like</fullName>
    </submittedName>
</protein>
<gene>
    <name evidence="7" type="primary">LOC104730760</name>
</gene>
<proteinExistence type="predicted"/>
<evidence type="ECO:0000256" key="4">
    <source>
        <dbReference type="ARBA" id="ARBA00022723"/>
    </source>
</evidence>
<dbReference type="InterPro" id="IPR029063">
    <property type="entry name" value="SAM-dependent_MTases_sf"/>
</dbReference>
<dbReference type="PANTHER" id="PTHR31009">
    <property type="entry name" value="S-ADENOSYL-L-METHIONINE:CARBOXYL METHYLTRANSFERASE FAMILY PROTEIN"/>
    <property type="match status" value="1"/>
</dbReference>
<reference evidence="6" key="1">
    <citation type="journal article" date="2014" name="Nat. Commun.">
        <title>The emerging biofuel crop Camelina sativa retains a highly undifferentiated hexaploid genome structure.</title>
        <authorList>
            <person name="Kagale S."/>
            <person name="Koh C."/>
            <person name="Nixon J."/>
            <person name="Bollina V."/>
            <person name="Clarke W.E."/>
            <person name="Tuteja R."/>
            <person name="Spillane C."/>
            <person name="Robinson S.J."/>
            <person name="Links M.G."/>
            <person name="Clarke C."/>
            <person name="Higgins E.E."/>
            <person name="Huebert T."/>
            <person name="Sharpe A.G."/>
            <person name="Parkin I.A."/>
        </authorList>
    </citation>
    <scope>NUCLEOTIDE SEQUENCE [LARGE SCALE GENOMIC DNA]</scope>
    <source>
        <strain evidence="6">cv. DH55</strain>
    </source>
</reference>
<keyword evidence="3" id="KW-0949">S-adenosyl-L-methionine</keyword>
<dbReference type="SUPFAM" id="SSF53335">
    <property type="entry name" value="S-adenosyl-L-methionine-dependent methyltransferases"/>
    <property type="match status" value="1"/>
</dbReference>
<keyword evidence="4" id="KW-0479">Metal-binding</keyword>
<evidence type="ECO:0000313" key="7">
    <source>
        <dbReference type="RefSeq" id="XP_010448267.1"/>
    </source>
</evidence>
<reference evidence="7" key="2">
    <citation type="submission" date="2025-08" db="UniProtKB">
        <authorList>
            <consortium name="RefSeq"/>
        </authorList>
    </citation>
    <scope>IDENTIFICATION</scope>
    <source>
        <tissue evidence="7">Leaf</tissue>
    </source>
</reference>
<evidence type="ECO:0000256" key="1">
    <source>
        <dbReference type="ARBA" id="ARBA00022603"/>
    </source>
</evidence>
<keyword evidence="5" id="KW-0460">Magnesium</keyword>
<keyword evidence="2" id="KW-0808">Transferase</keyword>
<evidence type="ECO:0000313" key="6">
    <source>
        <dbReference type="Proteomes" id="UP000694864"/>
    </source>
</evidence>
<dbReference type="Gene3D" id="1.10.1200.270">
    <property type="entry name" value="Methyltransferase, alpha-helical capping domain"/>
    <property type="match status" value="1"/>
</dbReference>
<dbReference type="InterPro" id="IPR005299">
    <property type="entry name" value="MeTrfase_7"/>
</dbReference>
<sequence length="316" mass="35884">MLTSAMEFYSRFPQVHESGEQVRIGSFGKDKALEKTVGTLLRSAYGSLYGDPMAVDILIDDKKDLDFHTIYHGLHEKIFSQLHMPDSLHVATAGGLEWLSKVPTKVKEEGWNKGKAWIEGADQQVVRAYAEQAEEDLLNFLKYRKNEIKIGGSLFMMIGGRPSWSKNQLGDNDKDSSLKHPFTSYMDQALQRLVDQGWLRREERDGFNIRVYLRSTEEVKAAIDRCGGFQIEKMVNLKIADNMNATPMTWIADPSLYGKKRAELAEDAAGQFIKDRFGSDMKNKLFKRYAEVAKADTTLIDKPCFFHVIAVSVTRI</sequence>
<dbReference type="Pfam" id="PF03492">
    <property type="entry name" value="Methyltransf_7"/>
    <property type="match status" value="1"/>
</dbReference>
<evidence type="ECO:0000256" key="3">
    <source>
        <dbReference type="ARBA" id="ARBA00022691"/>
    </source>
</evidence>
<dbReference type="InterPro" id="IPR042086">
    <property type="entry name" value="MeTrfase_capping"/>
</dbReference>
<evidence type="ECO:0000256" key="5">
    <source>
        <dbReference type="ARBA" id="ARBA00022842"/>
    </source>
</evidence>
<dbReference type="RefSeq" id="XP_010448267.1">
    <property type="nucleotide sequence ID" value="XM_010449965.2"/>
</dbReference>
<keyword evidence="6" id="KW-1185">Reference proteome</keyword>
<name>A0ABM0UYR2_CAMSA</name>
<dbReference type="GeneID" id="104730760"/>
<dbReference type="Gene3D" id="3.40.50.150">
    <property type="entry name" value="Vaccinia Virus protein VP39"/>
    <property type="match status" value="1"/>
</dbReference>
<evidence type="ECO:0000256" key="2">
    <source>
        <dbReference type="ARBA" id="ARBA00022679"/>
    </source>
</evidence>
<keyword evidence="1" id="KW-0489">Methyltransferase</keyword>
<dbReference type="Proteomes" id="UP000694864">
    <property type="component" value="Chromosome 12"/>
</dbReference>
<accession>A0ABM0UYR2</accession>